<accession>A0AAV9NPP0</accession>
<evidence type="ECO:0000259" key="1">
    <source>
        <dbReference type="Pfam" id="PF12697"/>
    </source>
</evidence>
<gene>
    <name evidence="2" type="ORF">LTR84_007622</name>
</gene>
<dbReference type="InterPro" id="IPR050266">
    <property type="entry name" value="AB_hydrolase_sf"/>
</dbReference>
<organism evidence="2 3">
    <name type="scientific">Exophiala bonariae</name>
    <dbReference type="NCBI Taxonomy" id="1690606"/>
    <lineage>
        <taxon>Eukaryota</taxon>
        <taxon>Fungi</taxon>
        <taxon>Dikarya</taxon>
        <taxon>Ascomycota</taxon>
        <taxon>Pezizomycotina</taxon>
        <taxon>Eurotiomycetes</taxon>
        <taxon>Chaetothyriomycetidae</taxon>
        <taxon>Chaetothyriales</taxon>
        <taxon>Herpotrichiellaceae</taxon>
        <taxon>Exophiala</taxon>
    </lineage>
</organism>
<dbReference type="PANTHER" id="PTHR43798">
    <property type="entry name" value="MONOACYLGLYCEROL LIPASE"/>
    <property type="match status" value="1"/>
</dbReference>
<feature type="domain" description="AB hydrolase-1" evidence="1">
    <location>
        <begin position="24"/>
        <end position="258"/>
    </location>
</feature>
<dbReference type="SUPFAM" id="SSF53474">
    <property type="entry name" value="alpha/beta-Hydrolases"/>
    <property type="match status" value="1"/>
</dbReference>
<dbReference type="Proteomes" id="UP001358417">
    <property type="component" value="Unassembled WGS sequence"/>
</dbReference>
<dbReference type="EMBL" id="JAVRRD010000003">
    <property type="protein sequence ID" value="KAK5061080.1"/>
    <property type="molecule type" value="Genomic_DNA"/>
</dbReference>
<dbReference type="Gene3D" id="1.10.210.20">
    <property type="match status" value="1"/>
</dbReference>
<dbReference type="InterPro" id="IPR000073">
    <property type="entry name" value="AB_hydrolase_1"/>
</dbReference>
<dbReference type="GeneID" id="89975787"/>
<protein>
    <recommendedName>
        <fullName evidence="1">AB hydrolase-1 domain-containing protein</fullName>
    </recommendedName>
</protein>
<reference evidence="2 3" key="1">
    <citation type="submission" date="2023-08" db="EMBL/GenBank/DDBJ databases">
        <title>Black Yeasts Isolated from many extreme environments.</title>
        <authorList>
            <person name="Coleine C."/>
            <person name="Stajich J.E."/>
            <person name="Selbmann L."/>
        </authorList>
    </citation>
    <scope>NUCLEOTIDE SEQUENCE [LARGE SCALE GENOMIC DNA]</scope>
    <source>
        <strain evidence="2 3">CCFEE 5792</strain>
    </source>
</reference>
<proteinExistence type="predicted"/>
<dbReference type="Pfam" id="PF12697">
    <property type="entry name" value="Abhydrolase_6"/>
    <property type="match status" value="1"/>
</dbReference>
<evidence type="ECO:0000313" key="3">
    <source>
        <dbReference type="Proteomes" id="UP001358417"/>
    </source>
</evidence>
<evidence type="ECO:0000313" key="2">
    <source>
        <dbReference type="EMBL" id="KAK5061080.1"/>
    </source>
</evidence>
<dbReference type="InterPro" id="IPR029058">
    <property type="entry name" value="AB_hydrolase_fold"/>
</dbReference>
<name>A0AAV9NPP0_9EURO</name>
<keyword evidence="3" id="KW-1185">Reference proteome</keyword>
<dbReference type="RefSeq" id="XP_064710177.1">
    <property type="nucleotide sequence ID" value="XM_064851174.1"/>
</dbReference>
<dbReference type="Gene3D" id="3.40.50.1820">
    <property type="entry name" value="alpha/beta hydrolase"/>
    <property type="match status" value="1"/>
</dbReference>
<comment type="caution">
    <text evidence="2">The sequence shown here is derived from an EMBL/GenBank/DDBJ whole genome shotgun (WGS) entry which is preliminary data.</text>
</comment>
<sequence>MLTKTINGIEIAYDESGYTSGPPIVLLTGWAHDMGLYDEMLPLLVPTYRVIRMCWRGHGPNRNDIPDFGVEEQVQDVIGLLSALEVNEFYLVSHSHGGWPALELADRLGKDKVLCLLMIDQIMTPPPPAFAEGLQAMQGKDTWLRARQELFEHWLSGSTNKAVYDHFYYNMGSFGYPMWSLSCRVIATAYKAHGSPMDRMSKIKNPPPIRHIFSHPRQNTEYRSLHENFASKHPFFSHADLEGETHFPDLEIPEKTVEQIEDLIQSINDGAVKVNGTS</sequence>
<dbReference type="AlphaFoldDB" id="A0AAV9NPP0"/>